<name>A0A317NP28_9NOCA</name>
<proteinExistence type="predicted"/>
<accession>A0A317NP28</accession>
<dbReference type="Pfam" id="PF13560">
    <property type="entry name" value="HTH_31"/>
    <property type="match status" value="1"/>
</dbReference>
<dbReference type="GO" id="GO:0003677">
    <property type="term" value="F:DNA binding"/>
    <property type="evidence" value="ECO:0007669"/>
    <property type="project" value="InterPro"/>
</dbReference>
<evidence type="ECO:0000313" key="2">
    <source>
        <dbReference type="EMBL" id="PWV76553.1"/>
    </source>
</evidence>
<comment type="caution">
    <text evidence="2">The sequence shown here is derived from an EMBL/GenBank/DDBJ whole genome shotgun (WGS) entry which is preliminary data.</text>
</comment>
<dbReference type="InterPro" id="IPR054241">
    <property type="entry name" value="DUF6968"/>
</dbReference>
<dbReference type="InterPro" id="IPR001387">
    <property type="entry name" value="Cro/C1-type_HTH"/>
</dbReference>
<dbReference type="PROSITE" id="PS50943">
    <property type="entry name" value="HTH_CROC1"/>
    <property type="match status" value="1"/>
</dbReference>
<feature type="domain" description="HTH cro/C1-type" evidence="1">
    <location>
        <begin position="19"/>
        <end position="56"/>
    </location>
</feature>
<evidence type="ECO:0000259" key="1">
    <source>
        <dbReference type="PROSITE" id="PS50943"/>
    </source>
</evidence>
<dbReference type="RefSeq" id="WP_110038148.1">
    <property type="nucleotide sequence ID" value="NZ_QGTL01000004.1"/>
</dbReference>
<protein>
    <submittedName>
        <fullName evidence="2">Helix-turn-helix protein</fullName>
    </submittedName>
</protein>
<dbReference type="Pfam" id="PF22302">
    <property type="entry name" value="DUF6968"/>
    <property type="match status" value="1"/>
</dbReference>
<organism evidence="2 3">
    <name type="scientific">Nocardia neocaledoniensis</name>
    <dbReference type="NCBI Taxonomy" id="236511"/>
    <lineage>
        <taxon>Bacteria</taxon>
        <taxon>Bacillati</taxon>
        <taxon>Actinomycetota</taxon>
        <taxon>Actinomycetes</taxon>
        <taxon>Mycobacteriales</taxon>
        <taxon>Nocardiaceae</taxon>
        <taxon>Nocardia</taxon>
    </lineage>
</organism>
<reference evidence="2 3" key="1">
    <citation type="submission" date="2018-05" db="EMBL/GenBank/DDBJ databases">
        <title>Genomic Encyclopedia of Type Strains, Phase IV (KMG-IV): sequencing the most valuable type-strain genomes for metagenomic binning, comparative biology and taxonomic classification.</title>
        <authorList>
            <person name="Goeker M."/>
        </authorList>
    </citation>
    <scope>NUCLEOTIDE SEQUENCE [LARGE SCALE GENOMIC DNA]</scope>
    <source>
        <strain evidence="2 3">DSM 44717</strain>
    </source>
</reference>
<gene>
    <name evidence="2" type="ORF">DFR69_104665</name>
</gene>
<sequence length="154" mass="16273">MSSRGEQGNGATTVVGARLRQLREEAGLSLTALATRVPYSRAALGHYETGTRAAPSEVIAWYERIHAQTVPVLPATRRRDPRAADSALVAAIANGLGAARPLIEIGHPHRGDTGYFCPFRIDGVVEGEAAGTDPATALHSALRAIGRELGRARD</sequence>
<keyword evidence="3" id="KW-1185">Reference proteome</keyword>
<dbReference type="InterPro" id="IPR010982">
    <property type="entry name" value="Lambda_DNA-bd_dom_sf"/>
</dbReference>
<dbReference type="Proteomes" id="UP000246410">
    <property type="component" value="Unassembled WGS sequence"/>
</dbReference>
<evidence type="ECO:0000313" key="3">
    <source>
        <dbReference type="Proteomes" id="UP000246410"/>
    </source>
</evidence>
<dbReference type="CDD" id="cd00093">
    <property type="entry name" value="HTH_XRE"/>
    <property type="match status" value="1"/>
</dbReference>
<dbReference type="AlphaFoldDB" id="A0A317NP28"/>
<dbReference type="SUPFAM" id="SSF47413">
    <property type="entry name" value="lambda repressor-like DNA-binding domains"/>
    <property type="match status" value="1"/>
</dbReference>
<dbReference type="SMART" id="SM00530">
    <property type="entry name" value="HTH_XRE"/>
    <property type="match status" value="1"/>
</dbReference>
<dbReference type="Gene3D" id="1.10.260.40">
    <property type="entry name" value="lambda repressor-like DNA-binding domains"/>
    <property type="match status" value="1"/>
</dbReference>
<dbReference type="EMBL" id="QGTL01000004">
    <property type="protein sequence ID" value="PWV76553.1"/>
    <property type="molecule type" value="Genomic_DNA"/>
</dbReference>